<dbReference type="InterPro" id="IPR029044">
    <property type="entry name" value="Nucleotide-diphossugar_trans"/>
</dbReference>
<dbReference type="Pfam" id="PF03071">
    <property type="entry name" value="GNT-I"/>
    <property type="match status" value="1"/>
</dbReference>
<keyword evidence="4 16" id="KW-0328">Glycosyltransferase</keyword>
<evidence type="ECO:0000256" key="6">
    <source>
        <dbReference type="ARBA" id="ARBA00022692"/>
    </source>
</evidence>
<keyword evidence="11" id="KW-0472">Membrane</keyword>
<comment type="catalytic activity">
    <reaction evidence="15 16">
        <text>N(4)-(alpha-D-Man-(1-&gt;3)-[alpha-D-Man-(1-&gt;3)-[alpha-D-Man-(1-&gt;6)]-alpha-D-Man-(1-&gt;6)]-beta-D-Man-(1-&gt;4)-beta-D-GlcNAc-(1-&gt;4)-beta-D-GlcNAc)-L-asparaginyl-[protein] (N-glucan mannose isomer 5A1,2) + UDP-N-acetyl-alpha-D-glucosamine = N(4)-{beta-D-GlcNAc-(1-&gt;2)-alpha-D-Man-(1-&gt;3)-[alpha-D-Man-(1-&gt;3)-[alpha-D-Man-(1-&gt;6)]-alpha-D-Man-(1-&gt;6)]-beta-D-Man-(1-&gt;4)-beta-D-GlcNAc-(1-&gt;4)-beta-D-GlcNAc}-L-asparaginyl-[protein] + UDP + H(+)</text>
        <dbReference type="Rhea" id="RHEA:11456"/>
        <dbReference type="Rhea" id="RHEA-COMP:14367"/>
        <dbReference type="Rhea" id="RHEA-COMP:14368"/>
        <dbReference type="ChEBI" id="CHEBI:15378"/>
        <dbReference type="ChEBI" id="CHEBI:57705"/>
        <dbReference type="ChEBI" id="CHEBI:58223"/>
        <dbReference type="ChEBI" id="CHEBI:59087"/>
        <dbReference type="ChEBI" id="CHEBI:60625"/>
        <dbReference type="EC" id="2.4.1.101"/>
    </reaction>
</comment>
<keyword evidence="8 16" id="KW-0735">Signal-anchor</keyword>
<dbReference type="InterPro" id="IPR052261">
    <property type="entry name" value="Glycosyltransferase_13"/>
</dbReference>
<name>A0ABR2YKC2_9CHLO</name>
<evidence type="ECO:0000256" key="9">
    <source>
        <dbReference type="ARBA" id="ARBA00022989"/>
    </source>
</evidence>
<comment type="pathway">
    <text evidence="2 16">Protein modification; protein glycosylation.</text>
</comment>
<evidence type="ECO:0000256" key="5">
    <source>
        <dbReference type="ARBA" id="ARBA00022679"/>
    </source>
</evidence>
<comment type="caution">
    <text evidence="17">The sequence shown here is derived from an EMBL/GenBank/DDBJ whole genome shotgun (WGS) entry which is preliminary data.</text>
</comment>
<evidence type="ECO:0000313" key="18">
    <source>
        <dbReference type="Proteomes" id="UP001491310"/>
    </source>
</evidence>
<keyword evidence="10 16" id="KW-0333">Golgi apparatus</keyword>
<keyword evidence="12 16" id="KW-0464">Manganese</keyword>
<accession>A0ABR2YKC2</accession>
<protein>
    <recommendedName>
        <fullName evidence="13 16">Alpha-1,3-mannosyl-glycoprotein 2-beta-N-acetylglucosaminyltransferase</fullName>
        <shortName evidence="16">GNT-I</shortName>
        <shortName evidence="16">GlcNAc-T I</shortName>
        <ecNumber evidence="13 16">2.4.1.101</ecNumber>
    </recommendedName>
    <alternativeName>
        <fullName evidence="14 16">N-glycosyl-oligosaccharide-glycoprotein N-acetylglucosaminyltransferase I</fullName>
    </alternativeName>
</protein>
<comment type="subcellular location">
    <subcellularLocation>
        <location evidence="1 16">Golgi apparatus membrane</location>
        <topology evidence="1 16">Single-pass type II membrane protein</topology>
    </subcellularLocation>
</comment>
<evidence type="ECO:0000256" key="16">
    <source>
        <dbReference type="RuleBase" id="RU368119"/>
    </source>
</evidence>
<dbReference type="PANTHER" id="PTHR10468">
    <property type="entry name" value="PROTEIN O-LINKED-MANNOSE BETA-1,2-N-ACETYLGLUCOSAMINYLTRANSFERASE 1/ALPHA-1,3-MANNOSYL-GLYCOPROTEIN 2-BETA-N-ACETYLGLUCOSAMINYLTRANSFERASE"/>
    <property type="match status" value="1"/>
</dbReference>
<dbReference type="Gene3D" id="3.10.180.20">
    <property type="entry name" value="N-Acetylglucosaminyltransferase I, Domain 2"/>
    <property type="match status" value="1"/>
</dbReference>
<evidence type="ECO:0000256" key="1">
    <source>
        <dbReference type="ARBA" id="ARBA00004323"/>
    </source>
</evidence>
<dbReference type="EC" id="2.4.1.101" evidence="13 16"/>
<dbReference type="Gene3D" id="3.90.550.10">
    <property type="entry name" value="Spore Coat Polysaccharide Biosynthesis Protein SpsA, Chain A"/>
    <property type="match status" value="1"/>
</dbReference>
<keyword evidence="6" id="KW-0812">Transmembrane</keyword>
<comment type="similarity">
    <text evidence="3 16">Belongs to the glycosyltransferase 13 family.</text>
</comment>
<keyword evidence="18" id="KW-1185">Reference proteome</keyword>
<evidence type="ECO:0000256" key="8">
    <source>
        <dbReference type="ARBA" id="ARBA00022968"/>
    </source>
</evidence>
<evidence type="ECO:0000256" key="2">
    <source>
        <dbReference type="ARBA" id="ARBA00004922"/>
    </source>
</evidence>
<evidence type="ECO:0000256" key="14">
    <source>
        <dbReference type="ARBA" id="ARBA00041712"/>
    </source>
</evidence>
<reference evidence="17 18" key="1">
    <citation type="journal article" date="2024" name="Nat. Commun.">
        <title>Phylogenomics reveals the evolutionary origins of lichenization in chlorophyte algae.</title>
        <authorList>
            <person name="Puginier C."/>
            <person name="Libourel C."/>
            <person name="Otte J."/>
            <person name="Skaloud P."/>
            <person name="Haon M."/>
            <person name="Grisel S."/>
            <person name="Petersen M."/>
            <person name="Berrin J.G."/>
            <person name="Delaux P.M."/>
            <person name="Dal Grande F."/>
            <person name="Keller J."/>
        </authorList>
    </citation>
    <scope>NUCLEOTIDE SEQUENCE [LARGE SCALE GENOMIC DNA]</scope>
    <source>
        <strain evidence="17 18">SAG 216-7</strain>
    </source>
</reference>
<keyword evidence="9" id="KW-1133">Transmembrane helix</keyword>
<evidence type="ECO:0000256" key="3">
    <source>
        <dbReference type="ARBA" id="ARBA00006492"/>
    </source>
</evidence>
<dbReference type="EMBL" id="JALJOT010000009">
    <property type="protein sequence ID" value="KAK9907258.1"/>
    <property type="molecule type" value="Genomic_DNA"/>
</dbReference>
<evidence type="ECO:0000256" key="12">
    <source>
        <dbReference type="ARBA" id="ARBA00023211"/>
    </source>
</evidence>
<evidence type="ECO:0000313" key="17">
    <source>
        <dbReference type="EMBL" id="KAK9907258.1"/>
    </source>
</evidence>
<proteinExistence type="inferred from homology"/>
<dbReference type="PANTHER" id="PTHR10468:SF0">
    <property type="entry name" value="ALPHA-1,3-MANNOSYL-GLYCOPROTEIN 2-BETA-N-ACETYLGLUCOSAMINYLTRANSFERASE"/>
    <property type="match status" value="1"/>
</dbReference>
<evidence type="ECO:0000256" key="7">
    <source>
        <dbReference type="ARBA" id="ARBA00022723"/>
    </source>
</evidence>
<evidence type="ECO:0000256" key="13">
    <source>
        <dbReference type="ARBA" id="ARBA00038949"/>
    </source>
</evidence>
<comment type="function">
    <text evidence="16">Initiates complex N-linked carbohydrate formation. Essential for the conversion of high-mannose to hybrid and complex N-glycans.</text>
</comment>
<evidence type="ECO:0000256" key="10">
    <source>
        <dbReference type="ARBA" id="ARBA00023034"/>
    </source>
</evidence>
<gene>
    <name evidence="17" type="ORF">WJX75_000140</name>
</gene>
<dbReference type="InterPro" id="IPR004139">
    <property type="entry name" value="Glyco_trans_13"/>
</dbReference>
<evidence type="ECO:0000256" key="4">
    <source>
        <dbReference type="ARBA" id="ARBA00022676"/>
    </source>
</evidence>
<organism evidence="17 18">
    <name type="scientific">Coccomyxa subellipsoidea</name>
    <dbReference type="NCBI Taxonomy" id="248742"/>
    <lineage>
        <taxon>Eukaryota</taxon>
        <taxon>Viridiplantae</taxon>
        <taxon>Chlorophyta</taxon>
        <taxon>core chlorophytes</taxon>
        <taxon>Trebouxiophyceae</taxon>
        <taxon>Trebouxiophyceae incertae sedis</taxon>
        <taxon>Coccomyxaceae</taxon>
        <taxon>Coccomyxa</taxon>
    </lineage>
</organism>
<keyword evidence="5" id="KW-0808">Transferase</keyword>
<evidence type="ECO:0000256" key="15">
    <source>
        <dbReference type="ARBA" id="ARBA00049421"/>
    </source>
</evidence>
<dbReference type="Proteomes" id="UP001491310">
    <property type="component" value="Unassembled WGS sequence"/>
</dbReference>
<sequence>MRAGVVLLIVGAVLLVLLQVVLFGDYNRELRGLSEHVHRTEGLRNQLQQALEGHANLSKLYSDLDQRLGAAYDRIAEEQAGASATEAALRAKLRGGFRQSGGGLGLGAAPHRKTDAGAQRSTGAAKAHIYPSGHEDEECVGGALDTTGVIAAVVSVVFNRPDYLKRHAASLLAVHGSDLTYRQKFPLFFSQDGTPVHIGTQEVAQSYEQISYLHHLERVAPVVRQRQEKIEYYRIAAHYRFILRTMFDCFRYSRLIILEEDMDLAPDFFSFFEALTPRLDRDPTLMCISSWNDHGQDKFVRDARQLYRSDFFPGLGWMLRNELWQELKGGWPGSYWDDWLRQNGTRKGRQCIRPEVCRNYNFGRDGSSKGMFFSQFLEPIRLNTENVDWLREDLSYLELPRYDDDMAATLAAAKEVGSAQEAEAVAGDVVLRYDSQEHYERVAASFGMLLEWRDGVPRGAYKGVVSIRWGNARVFFAPSSNYVDPELHPEEYVNVDANGAIMRGRSL</sequence>
<dbReference type="SUPFAM" id="SSF53448">
    <property type="entry name" value="Nucleotide-diphospho-sugar transferases"/>
    <property type="match status" value="1"/>
</dbReference>
<evidence type="ECO:0000256" key="11">
    <source>
        <dbReference type="ARBA" id="ARBA00023136"/>
    </source>
</evidence>
<comment type="cofactor">
    <cofactor evidence="16">
        <name>Mn(2+)</name>
        <dbReference type="ChEBI" id="CHEBI:29035"/>
    </cofactor>
    <text evidence="16">The cofactor is mostly bound to the substrate.</text>
</comment>
<keyword evidence="7 16" id="KW-0479">Metal-binding</keyword>